<gene>
    <name evidence="1" type="ORF">PIBRA_LOCUS3785</name>
</gene>
<proteinExistence type="predicted"/>
<evidence type="ECO:0000313" key="2">
    <source>
        <dbReference type="Proteomes" id="UP001152562"/>
    </source>
</evidence>
<protein>
    <submittedName>
        <fullName evidence="1">Uncharacterized protein</fullName>
    </submittedName>
</protein>
<dbReference type="Proteomes" id="UP001152562">
    <property type="component" value="Unassembled WGS sequence"/>
</dbReference>
<keyword evidence="2" id="KW-1185">Reference proteome</keyword>
<evidence type="ECO:0000313" key="1">
    <source>
        <dbReference type="EMBL" id="CAH4020477.1"/>
    </source>
</evidence>
<dbReference type="EMBL" id="CALOZG010000004">
    <property type="protein sequence ID" value="CAH4020477.1"/>
    <property type="molecule type" value="Genomic_DNA"/>
</dbReference>
<organism evidence="1 2">
    <name type="scientific">Pieris brassicae</name>
    <name type="common">White butterfly</name>
    <name type="synonym">Large white butterfly</name>
    <dbReference type="NCBI Taxonomy" id="7116"/>
    <lineage>
        <taxon>Eukaryota</taxon>
        <taxon>Metazoa</taxon>
        <taxon>Ecdysozoa</taxon>
        <taxon>Arthropoda</taxon>
        <taxon>Hexapoda</taxon>
        <taxon>Insecta</taxon>
        <taxon>Pterygota</taxon>
        <taxon>Neoptera</taxon>
        <taxon>Endopterygota</taxon>
        <taxon>Lepidoptera</taxon>
        <taxon>Glossata</taxon>
        <taxon>Ditrysia</taxon>
        <taxon>Papilionoidea</taxon>
        <taxon>Pieridae</taxon>
        <taxon>Pierinae</taxon>
        <taxon>Pieris</taxon>
    </lineage>
</organism>
<sequence>MGFIELHKAAYRLGTPGARAMSGRAGSAFRGKNFGYPYCQRIKHKKVQRARLNWRALRLMRIRINRHPSERTAPRSRAPKWFPLRAAGTRAVIRPLGAHSLAFVVGAVGRICS</sequence>
<name>A0A9P0X7W0_PIEBR</name>
<dbReference type="AlphaFoldDB" id="A0A9P0X7W0"/>
<comment type="caution">
    <text evidence="1">The sequence shown here is derived from an EMBL/GenBank/DDBJ whole genome shotgun (WGS) entry which is preliminary data.</text>
</comment>
<reference evidence="1" key="1">
    <citation type="submission" date="2022-05" db="EMBL/GenBank/DDBJ databases">
        <authorList>
            <person name="Okamura Y."/>
        </authorList>
    </citation>
    <scope>NUCLEOTIDE SEQUENCE</scope>
</reference>
<accession>A0A9P0X7W0</accession>